<dbReference type="OrthoDB" id="9802489at2"/>
<dbReference type="Proteomes" id="UP000019918">
    <property type="component" value="Unassembled WGS sequence"/>
</dbReference>
<feature type="domain" description="Cupin type-2" evidence="2">
    <location>
        <begin position="62"/>
        <end position="119"/>
    </location>
</feature>
<dbReference type="SUPFAM" id="SSF51182">
    <property type="entry name" value="RmlC-like cupins"/>
    <property type="match status" value="1"/>
</dbReference>
<dbReference type="EMBL" id="JFHN01000070">
    <property type="protein sequence ID" value="EXU73928.1"/>
    <property type="molecule type" value="Genomic_DNA"/>
</dbReference>
<dbReference type="InterPro" id="IPR013096">
    <property type="entry name" value="Cupin_2"/>
</dbReference>
<accession>A0A014N3E8</accession>
<dbReference type="PANTHER" id="PTHR43698:SF1">
    <property type="entry name" value="BLL4564 PROTEIN"/>
    <property type="match status" value="1"/>
</dbReference>
<evidence type="ECO:0000313" key="4">
    <source>
        <dbReference type="Proteomes" id="UP000019918"/>
    </source>
</evidence>
<keyword evidence="1" id="KW-0732">Signal</keyword>
<feature type="chain" id="PRO_5001472497" evidence="1">
    <location>
        <begin position="20"/>
        <end position="152"/>
    </location>
</feature>
<keyword evidence="4" id="KW-1185">Reference proteome</keyword>
<dbReference type="AlphaFoldDB" id="A0A014N3E8"/>
<proteinExistence type="predicted"/>
<evidence type="ECO:0000256" key="1">
    <source>
        <dbReference type="SAM" id="SignalP"/>
    </source>
</evidence>
<dbReference type="InterPro" id="IPR047263">
    <property type="entry name" value="HNL-like_cupin"/>
</dbReference>
<organism evidence="3 4">
    <name type="scientific">Erwinia mallotivora</name>
    <dbReference type="NCBI Taxonomy" id="69222"/>
    <lineage>
        <taxon>Bacteria</taxon>
        <taxon>Pseudomonadati</taxon>
        <taxon>Pseudomonadota</taxon>
        <taxon>Gammaproteobacteria</taxon>
        <taxon>Enterobacterales</taxon>
        <taxon>Erwiniaceae</taxon>
        <taxon>Erwinia</taxon>
    </lineage>
</organism>
<dbReference type="RefSeq" id="WP_034940735.1">
    <property type="nucleotide sequence ID" value="NZ_JFHN01000070.1"/>
</dbReference>
<evidence type="ECO:0000259" key="2">
    <source>
        <dbReference type="Pfam" id="PF07883"/>
    </source>
</evidence>
<dbReference type="CDD" id="cd02233">
    <property type="entry name" value="cupin_HNL-like"/>
    <property type="match status" value="1"/>
</dbReference>
<dbReference type="PATRIC" id="fig|69222.5.peg.4086"/>
<dbReference type="InterPro" id="IPR014710">
    <property type="entry name" value="RmlC-like_jellyroll"/>
</dbReference>
<dbReference type="PANTHER" id="PTHR43698">
    <property type="entry name" value="RIBD C-TERMINAL DOMAIN CONTAINING PROTEIN"/>
    <property type="match status" value="1"/>
</dbReference>
<dbReference type="STRING" id="69222.BG55_20010"/>
<evidence type="ECO:0000313" key="3">
    <source>
        <dbReference type="EMBL" id="EXU73928.1"/>
    </source>
</evidence>
<protein>
    <submittedName>
        <fullName evidence="3">Cupin</fullName>
    </submittedName>
</protein>
<gene>
    <name evidence="3" type="ORF">BG55_20010</name>
</gene>
<dbReference type="Gene3D" id="2.60.120.10">
    <property type="entry name" value="Jelly Rolls"/>
    <property type="match status" value="1"/>
</dbReference>
<dbReference type="InterPro" id="IPR011051">
    <property type="entry name" value="RmlC_Cupin_sf"/>
</dbReference>
<name>A0A014N3E8_9GAMM</name>
<feature type="signal peptide" evidence="1">
    <location>
        <begin position="1"/>
        <end position="19"/>
    </location>
</feature>
<reference evidence="3 4" key="1">
    <citation type="submission" date="2014-02" db="EMBL/GenBank/DDBJ databases">
        <title>Draft genome of Erwinia mallotivora strain BT-MARDI, a papaya dieback pathogen.</title>
        <authorList>
            <person name="Redzuan R."/>
            <person name="Abu Bakar N."/>
            <person name="Badrun R."/>
            <person name="Mohd Raih M.F."/>
            <person name="Rozano L."/>
            <person name="Mat Amin N."/>
        </authorList>
    </citation>
    <scope>NUCLEOTIDE SEQUENCE [LARGE SCALE GENOMIC DNA]</scope>
    <source>
        <strain evidence="3 4">BT-MARDI</strain>
    </source>
</reference>
<comment type="caution">
    <text evidence="3">The sequence shown here is derived from an EMBL/GenBank/DDBJ whole genome shotgun (WGS) entry which is preliminary data.</text>
</comment>
<dbReference type="Pfam" id="PF07883">
    <property type="entry name" value="Cupin_2"/>
    <property type="match status" value="1"/>
</dbReference>
<sequence length="152" mass="16534">MKYRKMLLSTLLFTSLAMAEGVEVQPAATQSVTAGDARYFSGNVTVSSRFQRPSPARVGGGVVTFAPAARTAWHTHPLGQTLLVTSGSGWVQEWGKPARKIAAGDTVWIAPKVKHWHGASVQQGMSHLAISEQLEGETVTWMEKVADRDYPR</sequence>